<evidence type="ECO:0000256" key="1">
    <source>
        <dbReference type="ARBA" id="ARBA00004906"/>
    </source>
</evidence>
<dbReference type="SUPFAM" id="SSF49599">
    <property type="entry name" value="TRAF domain-like"/>
    <property type="match status" value="1"/>
</dbReference>
<dbReference type="EMBL" id="JBFOLK010000006">
    <property type="protein sequence ID" value="KAL2506927.1"/>
    <property type="molecule type" value="Genomic_DNA"/>
</dbReference>
<dbReference type="Gene3D" id="1.25.40.420">
    <property type="match status" value="1"/>
</dbReference>
<evidence type="ECO:0000256" key="3">
    <source>
        <dbReference type="SAM" id="MobiDB-lite"/>
    </source>
</evidence>
<name>A0ABD1T2N4_9LAMI</name>
<dbReference type="PANTHER" id="PTHR26379">
    <property type="entry name" value="BTB/POZ AND MATH DOMAIN-CONTAINING PROTEIN 1"/>
    <property type="match status" value="1"/>
</dbReference>
<dbReference type="Gene3D" id="3.30.710.10">
    <property type="entry name" value="Potassium Channel Kv1.1, Chain A"/>
    <property type="match status" value="1"/>
</dbReference>
<proteinExistence type="inferred from homology"/>
<sequence>MSFVLHFANLRGVLFGPFLKEVDLQICSGQAADSTEDAIKDLCFTRPLSSIVVLADLSSKDKQLDAQEQGTGYSSRASSSTMISFELSSGSPSGDHTPASIDADKYVGYHLDNVVDFSSNVEEEERMFKNLKQDDSSSTKSNLIETNTSTAKDRDLVSQNPIPDTSKLPLEHPTKFSTPSDTSTCKHSLSCAGFVYNIKPITSGKNVAASHSDAPLDNESLSDIDMDDHTRVAVKAVKNPTTYIIDDFSRLKNPKSPSVSLSSTSYTEKGSHSFEISGYSLVKGIRVEKHIASDSFMVGGHLWAIYLYPDGKEFKIGDTRISCFIARVSEGKGVRALFKLELLGQSEKGRHILLESLEESDVEFEVEGEIFAAHKLVLAARSPVFKAQLFGAFKDQNKKCIRVEDMKAPVFKIWKKSFSLNSRWAKKTVMSQHLLSAADRYGLQRLRLLCDARIKENIAINTVASSLALAEQHNSQLKSVSIEFITQPENLKAVMQTEGFDHLKESCPSIITDLLEYIAKRVKCSDISMDMVMKQPLDCSDTNRRVRQKS</sequence>
<dbReference type="PROSITE" id="PS50144">
    <property type="entry name" value="MATH"/>
    <property type="match status" value="1"/>
</dbReference>
<evidence type="ECO:0000313" key="6">
    <source>
        <dbReference type="EMBL" id="KAL2506927.1"/>
    </source>
</evidence>
<keyword evidence="7" id="KW-1185">Reference proteome</keyword>
<dbReference type="Gene3D" id="2.60.210.10">
    <property type="entry name" value="Apoptosis, Tumor Necrosis Factor Receptor Associated Protein 2, Chain A"/>
    <property type="match status" value="1"/>
</dbReference>
<dbReference type="InterPro" id="IPR056423">
    <property type="entry name" value="BACK_BPM_SPOP"/>
</dbReference>
<organism evidence="6 7">
    <name type="scientific">Abeliophyllum distichum</name>
    <dbReference type="NCBI Taxonomy" id="126358"/>
    <lineage>
        <taxon>Eukaryota</taxon>
        <taxon>Viridiplantae</taxon>
        <taxon>Streptophyta</taxon>
        <taxon>Embryophyta</taxon>
        <taxon>Tracheophyta</taxon>
        <taxon>Spermatophyta</taxon>
        <taxon>Magnoliopsida</taxon>
        <taxon>eudicotyledons</taxon>
        <taxon>Gunneridae</taxon>
        <taxon>Pentapetalae</taxon>
        <taxon>asterids</taxon>
        <taxon>lamiids</taxon>
        <taxon>Lamiales</taxon>
        <taxon>Oleaceae</taxon>
        <taxon>Forsythieae</taxon>
        <taxon>Abeliophyllum</taxon>
    </lineage>
</organism>
<dbReference type="InterPro" id="IPR045005">
    <property type="entry name" value="BPM1-6"/>
</dbReference>
<dbReference type="PROSITE" id="PS50097">
    <property type="entry name" value="BTB"/>
    <property type="match status" value="1"/>
</dbReference>
<dbReference type="PANTHER" id="PTHR26379:SF187">
    <property type="entry name" value="OS07G0655300 PROTEIN"/>
    <property type="match status" value="1"/>
</dbReference>
<dbReference type="SMART" id="SM00225">
    <property type="entry name" value="BTB"/>
    <property type="match status" value="1"/>
</dbReference>
<protein>
    <submittedName>
        <fullName evidence="6">BTB/POZ and MATH domain-containing protein 2</fullName>
    </submittedName>
</protein>
<comment type="similarity">
    <text evidence="2">Belongs to the Tdpoz family.</text>
</comment>
<evidence type="ECO:0000256" key="2">
    <source>
        <dbReference type="ARBA" id="ARBA00010846"/>
    </source>
</evidence>
<feature type="domain" description="BTB" evidence="4">
    <location>
        <begin position="360"/>
        <end position="412"/>
    </location>
</feature>
<gene>
    <name evidence="6" type="ORF">Adt_22548</name>
</gene>
<reference evidence="7" key="1">
    <citation type="submission" date="2024-07" db="EMBL/GenBank/DDBJ databases">
        <title>Two chromosome-level genome assemblies of Korean endemic species Abeliophyllum distichum and Forsythia ovata (Oleaceae).</title>
        <authorList>
            <person name="Jang H."/>
        </authorList>
    </citation>
    <scope>NUCLEOTIDE SEQUENCE [LARGE SCALE GENOMIC DNA]</scope>
</reference>
<dbReference type="InterPro" id="IPR000210">
    <property type="entry name" value="BTB/POZ_dom"/>
</dbReference>
<feature type="domain" description="MATH" evidence="5">
    <location>
        <begin position="269"/>
        <end position="382"/>
    </location>
</feature>
<comment type="pathway">
    <text evidence="1">Protein modification; protein ubiquitination.</text>
</comment>
<dbReference type="InterPro" id="IPR011333">
    <property type="entry name" value="SKP1/BTB/POZ_sf"/>
</dbReference>
<dbReference type="CDD" id="cd00121">
    <property type="entry name" value="MATH"/>
    <property type="match status" value="1"/>
</dbReference>
<accession>A0ABD1T2N4</accession>
<dbReference type="InterPro" id="IPR002083">
    <property type="entry name" value="MATH/TRAF_dom"/>
</dbReference>
<feature type="region of interest" description="Disordered" evidence="3">
    <location>
        <begin position="129"/>
        <end position="182"/>
    </location>
</feature>
<dbReference type="Pfam" id="PF22486">
    <property type="entry name" value="MATH_2"/>
    <property type="match status" value="1"/>
</dbReference>
<evidence type="ECO:0000259" key="5">
    <source>
        <dbReference type="PROSITE" id="PS50144"/>
    </source>
</evidence>
<dbReference type="Pfam" id="PF00651">
    <property type="entry name" value="BTB"/>
    <property type="match status" value="1"/>
</dbReference>
<dbReference type="AlphaFoldDB" id="A0ABD1T2N4"/>
<evidence type="ECO:0000313" key="7">
    <source>
        <dbReference type="Proteomes" id="UP001604336"/>
    </source>
</evidence>
<dbReference type="SUPFAM" id="SSF54695">
    <property type="entry name" value="POZ domain"/>
    <property type="match status" value="1"/>
</dbReference>
<feature type="compositionally biased region" description="Polar residues" evidence="3">
    <location>
        <begin position="138"/>
        <end position="150"/>
    </location>
</feature>
<dbReference type="Proteomes" id="UP001604336">
    <property type="component" value="Unassembled WGS sequence"/>
</dbReference>
<evidence type="ECO:0000259" key="4">
    <source>
        <dbReference type="PROSITE" id="PS50097"/>
    </source>
</evidence>
<dbReference type="InterPro" id="IPR008974">
    <property type="entry name" value="TRAF-like"/>
</dbReference>
<dbReference type="Pfam" id="PF24570">
    <property type="entry name" value="BACK_BPM_SPOP"/>
    <property type="match status" value="1"/>
</dbReference>
<comment type="caution">
    <text evidence="6">The sequence shown here is derived from an EMBL/GenBank/DDBJ whole genome shotgun (WGS) entry which is preliminary data.</text>
</comment>